<accession>A0A7H0H323</accession>
<protein>
    <recommendedName>
        <fullName evidence="4">Aldose 1-epimerase</fullName>
    </recommendedName>
</protein>
<dbReference type="GO" id="GO:0003824">
    <property type="term" value="F:catalytic activity"/>
    <property type="evidence" value="ECO:0007669"/>
    <property type="project" value="InterPro"/>
</dbReference>
<dbReference type="RefSeq" id="WP_187720075.1">
    <property type="nucleotide sequence ID" value="NZ_CP060789.1"/>
</dbReference>
<sequence>MSEITISRGMSTGRVQLRGAMATGSFAVGGRIVDPFYTAPWDGFPEDPLLDKLRGDFLCVPFGITPSGDLPDGWNSPGPQPGEVAHGHSSNADWEVAALTEESVMLTLAYPEDDPIERVTRIVTCLDDGLEFEGRIFARSAVDLPIGVHPTFRLPDRPYGATLRLPAGAFLASPPVQSEPLARVLPGSVFDDPAAAPPSTAQPT</sequence>
<dbReference type="InterPro" id="IPR011013">
    <property type="entry name" value="Gal_mutarotase_sf_dom"/>
</dbReference>
<dbReference type="GO" id="GO:0005975">
    <property type="term" value="P:carbohydrate metabolic process"/>
    <property type="evidence" value="ECO:0007669"/>
    <property type="project" value="InterPro"/>
</dbReference>
<proteinExistence type="predicted"/>
<dbReference type="AlphaFoldDB" id="A0A7H0H323"/>
<dbReference type="EMBL" id="CP060789">
    <property type="protein sequence ID" value="QNP54939.1"/>
    <property type="molecule type" value="Genomic_DNA"/>
</dbReference>
<evidence type="ECO:0000256" key="1">
    <source>
        <dbReference type="SAM" id="MobiDB-lite"/>
    </source>
</evidence>
<gene>
    <name evidence="2" type="ORF">H9L22_11680</name>
</gene>
<dbReference type="GO" id="GO:0030246">
    <property type="term" value="F:carbohydrate binding"/>
    <property type="evidence" value="ECO:0007669"/>
    <property type="project" value="InterPro"/>
</dbReference>
<name>A0A7H0H323_9ACTN</name>
<organism evidence="2 3">
    <name type="scientific">Tessaracoccus defluvii</name>
    <dbReference type="NCBI Taxonomy" id="1285901"/>
    <lineage>
        <taxon>Bacteria</taxon>
        <taxon>Bacillati</taxon>
        <taxon>Actinomycetota</taxon>
        <taxon>Actinomycetes</taxon>
        <taxon>Propionibacteriales</taxon>
        <taxon>Propionibacteriaceae</taxon>
        <taxon>Tessaracoccus</taxon>
    </lineage>
</organism>
<dbReference type="SUPFAM" id="SSF74650">
    <property type="entry name" value="Galactose mutarotase-like"/>
    <property type="match status" value="1"/>
</dbReference>
<evidence type="ECO:0000313" key="3">
    <source>
        <dbReference type="Proteomes" id="UP000516117"/>
    </source>
</evidence>
<evidence type="ECO:0000313" key="2">
    <source>
        <dbReference type="EMBL" id="QNP54939.1"/>
    </source>
</evidence>
<dbReference type="KEGG" id="tdf:H9L22_11680"/>
<feature type="region of interest" description="Disordered" evidence="1">
    <location>
        <begin position="69"/>
        <end position="89"/>
    </location>
</feature>
<dbReference type="Gene3D" id="2.70.98.10">
    <property type="match status" value="1"/>
</dbReference>
<dbReference type="Proteomes" id="UP000516117">
    <property type="component" value="Chromosome"/>
</dbReference>
<keyword evidence="3" id="KW-1185">Reference proteome</keyword>
<dbReference type="InterPro" id="IPR014718">
    <property type="entry name" value="GH-type_carb-bd"/>
</dbReference>
<reference evidence="2 3" key="1">
    <citation type="submission" date="2020-08" db="EMBL/GenBank/DDBJ databases">
        <title>Genome sequence of Tessaracoccus defluvii JCM 17540T.</title>
        <authorList>
            <person name="Hyun D.-W."/>
            <person name="Bae J.-W."/>
        </authorList>
    </citation>
    <scope>NUCLEOTIDE SEQUENCE [LARGE SCALE GENOMIC DNA]</scope>
    <source>
        <strain evidence="2 3">JCM 17540</strain>
    </source>
</reference>
<evidence type="ECO:0008006" key="4">
    <source>
        <dbReference type="Google" id="ProtNLM"/>
    </source>
</evidence>